<dbReference type="Proteomes" id="UP001166093">
    <property type="component" value="Unassembled WGS sequence"/>
</dbReference>
<keyword evidence="3" id="KW-1185">Reference proteome</keyword>
<feature type="non-terminal residue" evidence="2">
    <location>
        <position position="1"/>
    </location>
</feature>
<name>A0ABS2YA91_POLSP</name>
<feature type="non-terminal residue" evidence="2">
    <location>
        <position position="275"/>
    </location>
</feature>
<dbReference type="InterPro" id="IPR008906">
    <property type="entry name" value="HATC_C_dom"/>
</dbReference>
<dbReference type="SUPFAM" id="SSF53098">
    <property type="entry name" value="Ribonuclease H-like"/>
    <property type="match status" value="1"/>
</dbReference>
<reference evidence="2" key="1">
    <citation type="journal article" date="2021" name="Cell">
        <title>Tracing the genetic footprints of vertebrate landing in non-teleost ray-finned fishes.</title>
        <authorList>
            <person name="Bi X."/>
            <person name="Wang K."/>
            <person name="Yang L."/>
            <person name="Pan H."/>
            <person name="Jiang H."/>
            <person name="Wei Q."/>
            <person name="Fang M."/>
            <person name="Yu H."/>
            <person name="Zhu C."/>
            <person name="Cai Y."/>
            <person name="He Y."/>
            <person name="Gan X."/>
            <person name="Zeng H."/>
            <person name="Yu D."/>
            <person name="Zhu Y."/>
            <person name="Jiang H."/>
            <person name="Qiu Q."/>
            <person name="Yang H."/>
            <person name="Zhang Y.E."/>
            <person name="Wang W."/>
            <person name="Zhu M."/>
            <person name="He S."/>
            <person name="Zhang G."/>
        </authorList>
    </citation>
    <scope>NUCLEOTIDE SEQUENCE</scope>
    <source>
        <strain evidence="2">Pddl_001</strain>
    </source>
</reference>
<evidence type="ECO:0000313" key="3">
    <source>
        <dbReference type="Proteomes" id="UP001166093"/>
    </source>
</evidence>
<protein>
    <submittedName>
        <fullName evidence="2">ZMYM1 protein</fullName>
    </submittedName>
</protein>
<evidence type="ECO:0000259" key="1">
    <source>
        <dbReference type="Pfam" id="PF05699"/>
    </source>
</evidence>
<dbReference type="InterPro" id="IPR012337">
    <property type="entry name" value="RNaseH-like_sf"/>
</dbReference>
<feature type="domain" description="HAT C-terminal dimerisation" evidence="1">
    <location>
        <begin position="187"/>
        <end position="253"/>
    </location>
</feature>
<sequence length="275" mass="31545">SVLLFRYIVPKTGRVVEHFIGFTELKHGNAEGISTAIRDKYPNAHYVHCYPHQVNLIMCQAASQVSEAQILFQTLSGFSTFFSRSPRKNAVFGRPKYTKDCDTAALKICDIIISHAKEWFAFRKCLVAAKLLQSDHFDEYQVAFPDSVLEETVQAYPKLGKISLCIDLQTVYETKDFKSAENALSMLELMIYNNLDKTFPEITKLLKIVITTPMTIAEAERCFSTLKWIKTFLRNSMKTEQLNILAMLATEKGMMTDILDFNNKVIEKFTMIRHR</sequence>
<gene>
    <name evidence="2" type="primary">Zmym1_1</name>
    <name evidence="2" type="ORF">GTO93_0006096</name>
</gene>
<evidence type="ECO:0000313" key="2">
    <source>
        <dbReference type="EMBL" id="MBN3283084.1"/>
    </source>
</evidence>
<dbReference type="Pfam" id="PF05699">
    <property type="entry name" value="Dimer_Tnp_hAT"/>
    <property type="match status" value="1"/>
</dbReference>
<dbReference type="EMBL" id="JAAWVQ010123518">
    <property type="protein sequence ID" value="MBN3283084.1"/>
    <property type="molecule type" value="Genomic_DNA"/>
</dbReference>
<comment type="caution">
    <text evidence="2">The sequence shown here is derived from an EMBL/GenBank/DDBJ whole genome shotgun (WGS) entry which is preliminary data.</text>
</comment>
<dbReference type="PANTHER" id="PTHR45749">
    <property type="match status" value="1"/>
</dbReference>
<organism evidence="2 3">
    <name type="scientific">Polyodon spathula</name>
    <name type="common">North American paddlefish</name>
    <name type="synonym">Squalus spathula</name>
    <dbReference type="NCBI Taxonomy" id="7913"/>
    <lineage>
        <taxon>Eukaryota</taxon>
        <taxon>Metazoa</taxon>
        <taxon>Chordata</taxon>
        <taxon>Craniata</taxon>
        <taxon>Vertebrata</taxon>
        <taxon>Euteleostomi</taxon>
        <taxon>Actinopterygii</taxon>
        <taxon>Chondrostei</taxon>
        <taxon>Acipenseriformes</taxon>
        <taxon>Polyodontidae</taxon>
        <taxon>Polyodon</taxon>
    </lineage>
</organism>
<dbReference type="PANTHER" id="PTHR45749:SF37">
    <property type="entry name" value="OS05G0311600 PROTEIN"/>
    <property type="match status" value="1"/>
</dbReference>
<accession>A0ABS2YA91</accession>
<proteinExistence type="predicted"/>